<keyword evidence="4" id="KW-1185">Reference proteome</keyword>
<dbReference type="GO" id="GO:1990114">
    <property type="term" value="P:RNA polymerase II core complex assembly"/>
    <property type="evidence" value="ECO:0007669"/>
    <property type="project" value="TreeGrafter"/>
</dbReference>
<evidence type="ECO:0000313" key="3">
    <source>
        <dbReference type="EMBL" id="KAG5192951.1"/>
    </source>
</evidence>
<dbReference type="InterPro" id="IPR004127">
    <property type="entry name" value="Prefoldin_subunit_alpha"/>
</dbReference>
<dbReference type="OrthoDB" id="10267474at2759"/>
<keyword evidence="2" id="KW-0175">Coiled coil</keyword>
<dbReference type="EMBL" id="JAFCMP010000001">
    <property type="protein sequence ID" value="KAG5192951.1"/>
    <property type="molecule type" value="Genomic_DNA"/>
</dbReference>
<evidence type="ECO:0000313" key="4">
    <source>
        <dbReference type="Proteomes" id="UP000664859"/>
    </source>
</evidence>
<dbReference type="GO" id="GO:0005737">
    <property type="term" value="C:cytoplasm"/>
    <property type="evidence" value="ECO:0007669"/>
    <property type="project" value="TreeGrafter"/>
</dbReference>
<dbReference type="GO" id="GO:0051082">
    <property type="term" value="F:unfolded protein binding"/>
    <property type="evidence" value="ECO:0007669"/>
    <property type="project" value="InterPro"/>
</dbReference>
<dbReference type="InterPro" id="IPR009053">
    <property type="entry name" value="Prefoldin"/>
</dbReference>
<comment type="caution">
    <text evidence="3">The sequence shown here is derived from an EMBL/GenBank/DDBJ whole genome shotgun (WGS) entry which is preliminary data.</text>
</comment>
<proteinExistence type="inferred from homology"/>
<dbReference type="GO" id="GO:0006457">
    <property type="term" value="P:protein folding"/>
    <property type="evidence" value="ECO:0007669"/>
    <property type="project" value="InterPro"/>
</dbReference>
<evidence type="ECO:0000256" key="1">
    <source>
        <dbReference type="ARBA" id="ARBA00010048"/>
    </source>
</evidence>
<dbReference type="AlphaFoldDB" id="A0A835ZFR4"/>
<protein>
    <submittedName>
        <fullName evidence="3">Prefoldin subunit-domain-containing protein</fullName>
    </submittedName>
</protein>
<dbReference type="GO" id="GO:0016272">
    <property type="term" value="C:prefoldin complex"/>
    <property type="evidence" value="ECO:0007669"/>
    <property type="project" value="InterPro"/>
</dbReference>
<dbReference type="PANTHER" id="PTHR12674">
    <property type="entry name" value="PREFOLDIN SUBUNIT 5"/>
    <property type="match status" value="1"/>
</dbReference>
<dbReference type="Proteomes" id="UP000664859">
    <property type="component" value="Unassembled WGS sequence"/>
</dbReference>
<dbReference type="PANTHER" id="PTHR12674:SF2">
    <property type="entry name" value="PREFOLDIN SUBUNIT 5"/>
    <property type="match status" value="1"/>
</dbReference>
<dbReference type="Pfam" id="PF02996">
    <property type="entry name" value="Prefoldin"/>
    <property type="match status" value="1"/>
</dbReference>
<dbReference type="CDD" id="cd23157">
    <property type="entry name" value="Prefoldin_5"/>
    <property type="match status" value="1"/>
</dbReference>
<comment type="similarity">
    <text evidence="1">Belongs to the prefoldin subunit alpha family.</text>
</comment>
<organism evidence="3 4">
    <name type="scientific">Tribonema minus</name>
    <dbReference type="NCBI Taxonomy" id="303371"/>
    <lineage>
        <taxon>Eukaryota</taxon>
        <taxon>Sar</taxon>
        <taxon>Stramenopiles</taxon>
        <taxon>Ochrophyta</taxon>
        <taxon>PX clade</taxon>
        <taxon>Xanthophyceae</taxon>
        <taxon>Tribonematales</taxon>
        <taxon>Tribonemataceae</taxon>
        <taxon>Tribonema</taxon>
    </lineage>
</organism>
<accession>A0A835ZFR4</accession>
<dbReference type="Gene3D" id="1.10.287.370">
    <property type="match status" value="1"/>
</dbReference>
<sequence>MASVVGQREVDLSSLSLEQLNQLKTQHQEEVQTLTANYAALRDGLARYQEAKSAVEAMGRKAEGREILVPLTQSLYVPGKVIEGDKFLVDIGTGYYAEKSQRETEEFLTRKAGMVEANLASLREVIEMKRKAFETLTMVMRQRLSQIEENRSKYMAQQAKEES</sequence>
<feature type="coiled-coil region" evidence="2">
    <location>
        <begin position="17"/>
        <end position="51"/>
    </location>
</feature>
<evidence type="ECO:0000256" key="2">
    <source>
        <dbReference type="SAM" id="Coils"/>
    </source>
</evidence>
<dbReference type="NCBIfam" id="TIGR00293">
    <property type="entry name" value="prefoldin subunit alpha"/>
    <property type="match status" value="1"/>
</dbReference>
<dbReference type="GO" id="GO:1990113">
    <property type="term" value="P:RNA polymerase I assembly"/>
    <property type="evidence" value="ECO:0007669"/>
    <property type="project" value="TreeGrafter"/>
</dbReference>
<name>A0A835ZFR4_9STRA</name>
<dbReference type="SUPFAM" id="SSF46579">
    <property type="entry name" value="Prefoldin"/>
    <property type="match status" value="1"/>
</dbReference>
<gene>
    <name evidence="3" type="ORF">JKP88DRAFT_214233</name>
</gene>
<dbReference type="InterPro" id="IPR011599">
    <property type="entry name" value="PFD_alpha_archaea"/>
</dbReference>
<dbReference type="GO" id="GO:1990115">
    <property type="term" value="P:RNA polymerase III assembly"/>
    <property type="evidence" value="ECO:0007669"/>
    <property type="project" value="TreeGrafter"/>
</dbReference>
<reference evidence="3" key="1">
    <citation type="submission" date="2021-02" db="EMBL/GenBank/DDBJ databases">
        <title>First Annotated Genome of the Yellow-green Alga Tribonema minus.</title>
        <authorList>
            <person name="Mahan K.M."/>
        </authorList>
    </citation>
    <scope>NUCLEOTIDE SEQUENCE</scope>
    <source>
        <strain evidence="3">UTEX B ZZ1240</strain>
    </source>
</reference>